<dbReference type="AlphaFoldDB" id="A0A1C7NIW1"/>
<name>A0A1C7NIW1_9FUNG</name>
<organism evidence="3 4">
    <name type="scientific">Choanephora cucurbitarum</name>
    <dbReference type="NCBI Taxonomy" id="101091"/>
    <lineage>
        <taxon>Eukaryota</taxon>
        <taxon>Fungi</taxon>
        <taxon>Fungi incertae sedis</taxon>
        <taxon>Mucoromycota</taxon>
        <taxon>Mucoromycotina</taxon>
        <taxon>Mucoromycetes</taxon>
        <taxon>Mucorales</taxon>
        <taxon>Mucorineae</taxon>
        <taxon>Choanephoraceae</taxon>
        <taxon>Choanephoroideae</taxon>
        <taxon>Choanephora</taxon>
    </lineage>
</organism>
<dbReference type="Pfam" id="PF00720">
    <property type="entry name" value="SSI"/>
    <property type="match status" value="1"/>
</dbReference>
<dbReference type="OrthoDB" id="2270081at2759"/>
<dbReference type="SUPFAM" id="SSF55399">
    <property type="entry name" value="Subtilisin inhibitor"/>
    <property type="match status" value="1"/>
</dbReference>
<comment type="caution">
    <text evidence="3">The sequence shown here is derived from an EMBL/GenBank/DDBJ whole genome shotgun (WGS) entry which is preliminary data.</text>
</comment>
<keyword evidence="1" id="KW-0732">Signal</keyword>
<reference evidence="3 4" key="1">
    <citation type="submission" date="2016-03" db="EMBL/GenBank/DDBJ databases">
        <title>Choanephora cucurbitarum.</title>
        <authorList>
            <person name="Min B."/>
            <person name="Park H."/>
            <person name="Park J.-H."/>
            <person name="Shin H.-D."/>
            <person name="Choi I.-G."/>
        </authorList>
    </citation>
    <scope>NUCLEOTIDE SEQUENCE [LARGE SCALE GENOMIC DNA]</scope>
    <source>
        <strain evidence="3 4">KUS-F28377</strain>
    </source>
</reference>
<accession>A0A1C7NIW1</accession>
<keyword evidence="4" id="KW-1185">Reference proteome</keyword>
<proteinExistence type="predicted"/>
<evidence type="ECO:0000256" key="1">
    <source>
        <dbReference type="SAM" id="SignalP"/>
    </source>
</evidence>
<sequence length="117" mass="12134">MVKLTLCLLATYALFASAAPTASTTMTISSTGTNAKYTLSCNPIGGNHPRRQEACNVLKRCNGNLNAITPSGTICTAVHAPVTVTVEGTYGGKPVYLKKEFTNACVASAQLGPLAEI</sequence>
<dbReference type="Gene3D" id="3.30.350.10">
    <property type="entry name" value="Subtilisin inhibitor-like"/>
    <property type="match status" value="1"/>
</dbReference>
<evidence type="ECO:0000313" key="3">
    <source>
        <dbReference type="EMBL" id="OBZ89087.1"/>
    </source>
</evidence>
<evidence type="ECO:0000313" key="4">
    <source>
        <dbReference type="Proteomes" id="UP000093000"/>
    </source>
</evidence>
<protein>
    <submittedName>
        <fullName evidence="3">Subtilisin inhibitor-like protein 1</fullName>
    </submittedName>
</protein>
<dbReference type="EMBL" id="LUGH01000114">
    <property type="protein sequence ID" value="OBZ89087.1"/>
    <property type="molecule type" value="Genomic_DNA"/>
</dbReference>
<gene>
    <name evidence="3" type="primary">SSI1_0</name>
    <name evidence="3" type="ORF">A0J61_02864</name>
</gene>
<dbReference type="Proteomes" id="UP000093000">
    <property type="component" value="Unassembled WGS sequence"/>
</dbReference>
<feature type="domain" description="Subtilisin inhibitor" evidence="2">
    <location>
        <begin position="21"/>
        <end position="103"/>
    </location>
</feature>
<dbReference type="InterPro" id="IPR023549">
    <property type="entry name" value="Subtilisin_inhibitor"/>
</dbReference>
<feature type="signal peptide" evidence="1">
    <location>
        <begin position="1"/>
        <end position="18"/>
    </location>
</feature>
<evidence type="ECO:0000259" key="2">
    <source>
        <dbReference type="Pfam" id="PF00720"/>
    </source>
</evidence>
<dbReference type="GO" id="GO:0004867">
    <property type="term" value="F:serine-type endopeptidase inhibitor activity"/>
    <property type="evidence" value="ECO:0007669"/>
    <property type="project" value="InterPro"/>
</dbReference>
<dbReference type="InterPro" id="IPR036819">
    <property type="entry name" value="Subtilisin_inhibitor-like_sf"/>
</dbReference>
<dbReference type="InParanoid" id="A0A1C7NIW1"/>
<feature type="chain" id="PRO_5008889721" evidence="1">
    <location>
        <begin position="19"/>
        <end position="117"/>
    </location>
</feature>